<feature type="compositionally biased region" description="Basic and acidic residues" evidence="1">
    <location>
        <begin position="49"/>
        <end position="64"/>
    </location>
</feature>
<evidence type="ECO:0000313" key="2">
    <source>
        <dbReference type="EMBL" id="MPC37866.1"/>
    </source>
</evidence>
<evidence type="ECO:0000256" key="1">
    <source>
        <dbReference type="SAM" id="MobiDB-lite"/>
    </source>
</evidence>
<gene>
    <name evidence="2" type="ORF">E2C01_031361</name>
</gene>
<keyword evidence="3" id="KW-1185">Reference proteome</keyword>
<comment type="caution">
    <text evidence="2">The sequence shown here is derived from an EMBL/GenBank/DDBJ whole genome shotgun (WGS) entry which is preliminary data.</text>
</comment>
<name>A0A5B7EXE0_PORTR</name>
<dbReference type="EMBL" id="VSRR010003910">
    <property type="protein sequence ID" value="MPC37866.1"/>
    <property type="molecule type" value="Genomic_DNA"/>
</dbReference>
<sequence length="156" mass="17155">MTLACVISSLPLHSWHPQEQHPRTPLPRHTHGRESRGSRHPLRIHPMGKRKEGGEGLEEERGERIYGPGLHVARKHRPTASRKQDTPRQPILALGEGLVWVYPSHAAASTPPCEFGHGSGSALITLRKGDGHVEVRLANILAAPVSQGVREKVMRG</sequence>
<protein>
    <submittedName>
        <fullName evidence="2">Uncharacterized protein</fullName>
    </submittedName>
</protein>
<accession>A0A5B7EXE0</accession>
<reference evidence="2 3" key="1">
    <citation type="submission" date="2019-05" db="EMBL/GenBank/DDBJ databases">
        <title>Another draft genome of Portunus trituberculatus and its Hox gene families provides insights of decapod evolution.</title>
        <authorList>
            <person name="Jeong J.-H."/>
            <person name="Song I."/>
            <person name="Kim S."/>
            <person name="Choi T."/>
            <person name="Kim D."/>
            <person name="Ryu S."/>
            <person name="Kim W."/>
        </authorList>
    </citation>
    <scope>NUCLEOTIDE SEQUENCE [LARGE SCALE GENOMIC DNA]</scope>
    <source>
        <tissue evidence="2">Muscle</tissue>
    </source>
</reference>
<dbReference type="Proteomes" id="UP000324222">
    <property type="component" value="Unassembled WGS sequence"/>
</dbReference>
<dbReference type="AlphaFoldDB" id="A0A5B7EXE0"/>
<evidence type="ECO:0000313" key="3">
    <source>
        <dbReference type="Proteomes" id="UP000324222"/>
    </source>
</evidence>
<proteinExistence type="predicted"/>
<organism evidence="2 3">
    <name type="scientific">Portunus trituberculatus</name>
    <name type="common">Swimming crab</name>
    <name type="synonym">Neptunus trituberculatus</name>
    <dbReference type="NCBI Taxonomy" id="210409"/>
    <lineage>
        <taxon>Eukaryota</taxon>
        <taxon>Metazoa</taxon>
        <taxon>Ecdysozoa</taxon>
        <taxon>Arthropoda</taxon>
        <taxon>Crustacea</taxon>
        <taxon>Multicrustacea</taxon>
        <taxon>Malacostraca</taxon>
        <taxon>Eumalacostraca</taxon>
        <taxon>Eucarida</taxon>
        <taxon>Decapoda</taxon>
        <taxon>Pleocyemata</taxon>
        <taxon>Brachyura</taxon>
        <taxon>Eubrachyura</taxon>
        <taxon>Portunoidea</taxon>
        <taxon>Portunidae</taxon>
        <taxon>Portuninae</taxon>
        <taxon>Portunus</taxon>
    </lineage>
</organism>
<feature type="region of interest" description="Disordered" evidence="1">
    <location>
        <begin position="15"/>
        <end position="68"/>
    </location>
</feature>
<feature type="compositionally biased region" description="Basic residues" evidence="1">
    <location>
        <begin position="38"/>
        <end position="48"/>
    </location>
</feature>